<comment type="caution">
    <text evidence="11">The sequence shown here is derived from an EMBL/GenBank/DDBJ whole genome shotgun (WGS) entry which is preliminary data.</text>
</comment>
<dbReference type="NCBIfam" id="TIGR01146">
    <property type="entry name" value="ATPsyn_F1gamma"/>
    <property type="match status" value="1"/>
</dbReference>
<evidence type="ECO:0000256" key="2">
    <source>
        <dbReference type="ARBA" id="ARBA00004170"/>
    </source>
</evidence>
<dbReference type="PANTHER" id="PTHR11693">
    <property type="entry name" value="ATP SYNTHASE GAMMA CHAIN"/>
    <property type="match status" value="1"/>
</dbReference>
<organism evidence="11 12">
    <name type="scientific">Bacteroides difficilis</name>
    <dbReference type="NCBI Taxonomy" id="2763021"/>
    <lineage>
        <taxon>Bacteria</taxon>
        <taxon>Pseudomonadati</taxon>
        <taxon>Bacteroidota</taxon>
        <taxon>Bacteroidia</taxon>
        <taxon>Bacteroidales</taxon>
        <taxon>Bacteroidaceae</taxon>
        <taxon>Bacteroides</taxon>
    </lineage>
</organism>
<evidence type="ECO:0000313" key="12">
    <source>
        <dbReference type="Proteomes" id="UP000600600"/>
    </source>
</evidence>
<dbReference type="Pfam" id="PF00231">
    <property type="entry name" value="ATP-synt"/>
    <property type="match status" value="1"/>
</dbReference>
<evidence type="ECO:0000256" key="7">
    <source>
        <dbReference type="ARBA" id="ARBA00023136"/>
    </source>
</evidence>
<comment type="similarity">
    <text evidence="3 10">Belongs to the ATPase gamma chain family.</text>
</comment>
<keyword evidence="5 10" id="KW-0375">Hydrogen ion transport</keyword>
<dbReference type="RefSeq" id="WP_143865834.1">
    <property type="nucleotide sequence ID" value="NZ_JACOOE010000011.1"/>
</dbReference>
<keyword evidence="7 10" id="KW-0472">Membrane</keyword>
<dbReference type="PANTHER" id="PTHR11693:SF22">
    <property type="entry name" value="ATP SYNTHASE SUBUNIT GAMMA, MITOCHONDRIAL"/>
    <property type="match status" value="1"/>
</dbReference>
<dbReference type="Gene3D" id="3.40.1380.10">
    <property type="match status" value="1"/>
</dbReference>
<dbReference type="CDD" id="cd12151">
    <property type="entry name" value="F1-ATPase_gamma"/>
    <property type="match status" value="1"/>
</dbReference>
<evidence type="ECO:0000256" key="9">
    <source>
        <dbReference type="ARBA" id="ARBA00023310"/>
    </source>
</evidence>
<dbReference type="NCBIfam" id="NF009959">
    <property type="entry name" value="PRK13426.1"/>
    <property type="match status" value="1"/>
</dbReference>
<evidence type="ECO:0000256" key="6">
    <source>
        <dbReference type="ARBA" id="ARBA00023065"/>
    </source>
</evidence>
<evidence type="ECO:0000256" key="1">
    <source>
        <dbReference type="ARBA" id="ARBA00003456"/>
    </source>
</evidence>
<comment type="subunit">
    <text evidence="10">F-type ATPases have 2 components, CF(1) - the catalytic core - and CF(0) - the membrane proton channel. CF(1) has five subunits: alpha(3), beta(3), gamma(1), delta(1), epsilon(1). CF(0) has three main subunits: a, b and c.</text>
</comment>
<protein>
    <recommendedName>
        <fullName evidence="10">ATP synthase gamma chain</fullName>
    </recommendedName>
    <alternativeName>
        <fullName evidence="10">ATP synthase F1 sector gamma subunit</fullName>
    </alternativeName>
    <alternativeName>
        <fullName evidence="10">F-ATPase gamma subunit</fullName>
    </alternativeName>
</protein>
<keyword evidence="12" id="KW-1185">Reference proteome</keyword>
<dbReference type="SUPFAM" id="SSF52943">
    <property type="entry name" value="ATP synthase (F1-ATPase), gamma subunit"/>
    <property type="match status" value="1"/>
</dbReference>
<gene>
    <name evidence="10" type="primary">atpG</name>
    <name evidence="11" type="ORF">H8S67_18585</name>
</gene>
<reference evidence="11 12" key="1">
    <citation type="submission" date="2020-08" db="EMBL/GenBank/DDBJ databases">
        <title>Genome public.</title>
        <authorList>
            <person name="Liu C."/>
            <person name="Sun Q."/>
        </authorList>
    </citation>
    <scope>NUCLEOTIDE SEQUENCE [LARGE SCALE GENOMIC DNA]</scope>
    <source>
        <strain evidence="11 12">M27</strain>
    </source>
</reference>
<dbReference type="PRINTS" id="PR00126">
    <property type="entry name" value="ATPASEGAMMA"/>
</dbReference>
<dbReference type="Gene3D" id="1.10.287.80">
    <property type="entry name" value="ATP synthase, gamma subunit, helix hairpin domain"/>
    <property type="match status" value="2"/>
</dbReference>
<evidence type="ECO:0000256" key="5">
    <source>
        <dbReference type="ARBA" id="ARBA00022781"/>
    </source>
</evidence>
<dbReference type="HAMAP" id="MF_00815">
    <property type="entry name" value="ATP_synth_gamma_bact"/>
    <property type="match status" value="1"/>
</dbReference>
<dbReference type="EMBL" id="JACOOE010000011">
    <property type="protein sequence ID" value="MBC5606662.1"/>
    <property type="molecule type" value="Genomic_DNA"/>
</dbReference>
<keyword evidence="9 10" id="KW-0066">ATP synthesis</keyword>
<comment type="subcellular location">
    <subcellularLocation>
        <location evidence="10">Cell membrane</location>
        <topology evidence="10">Peripheral membrane protein</topology>
    </subcellularLocation>
    <subcellularLocation>
        <location evidence="2">Membrane</location>
        <topology evidence="2">Peripheral membrane protein</topology>
    </subcellularLocation>
</comment>
<keyword evidence="6 10" id="KW-0406">Ion transport</keyword>
<comment type="function">
    <text evidence="1 10">Produces ATP from ADP in the presence of a proton gradient across the membrane. The gamma chain is believed to be important in regulating ATPase activity and the flow of protons through the CF(0) complex.</text>
</comment>
<evidence type="ECO:0000256" key="3">
    <source>
        <dbReference type="ARBA" id="ARBA00007681"/>
    </source>
</evidence>
<evidence type="ECO:0000256" key="4">
    <source>
        <dbReference type="ARBA" id="ARBA00022448"/>
    </source>
</evidence>
<evidence type="ECO:0000256" key="8">
    <source>
        <dbReference type="ARBA" id="ARBA00023196"/>
    </source>
</evidence>
<dbReference type="InterPro" id="IPR000131">
    <property type="entry name" value="ATP_synth_F1_gsu"/>
</dbReference>
<accession>A0ABR7CFV3</accession>
<name>A0ABR7CFV3_9BACE</name>
<evidence type="ECO:0000256" key="10">
    <source>
        <dbReference type="HAMAP-Rule" id="MF_00815"/>
    </source>
</evidence>
<proteinExistence type="inferred from homology"/>
<keyword evidence="10" id="KW-1003">Cell membrane</keyword>
<sequence>MASLKEVKTRINSVKSTRKITSAMKMVASAKLHKAQGAIENMLPYQKKLNKILTNFLSADLPIESPYVKEREVKRVAIVAFSSNTSLCGAFNANVIKMLLQTVGEYRTLGQDNILIFPIGKKVDEAVKRMGFQPQETSPTLSDKPTYQEAADLAHRLMGMFVSGEIDRVEIIYHHFKSMGTQILLRETYLPIDLTHIIDEEEQKEQMNEEQKDKGEAERREVANDYIIEPNAEELIANLIPTVLSQKLFTAAVDSNTSEHAARTLAMQVATDNANELIQDLTKQYNKSRQQAITNELLDIVGGSMK</sequence>
<dbReference type="InterPro" id="IPR035968">
    <property type="entry name" value="ATP_synth_F1_ATPase_gsu"/>
</dbReference>
<dbReference type="Proteomes" id="UP000600600">
    <property type="component" value="Unassembled WGS sequence"/>
</dbReference>
<keyword evidence="8 10" id="KW-0139">CF(1)</keyword>
<evidence type="ECO:0000313" key="11">
    <source>
        <dbReference type="EMBL" id="MBC5606662.1"/>
    </source>
</evidence>
<keyword evidence="4 10" id="KW-0813">Transport</keyword>